<dbReference type="NCBIfam" id="TIGR02532">
    <property type="entry name" value="IV_pilin_GFxxxE"/>
    <property type="match status" value="1"/>
</dbReference>
<keyword evidence="3" id="KW-1185">Reference proteome</keyword>
<dbReference type="InterPro" id="IPR045584">
    <property type="entry name" value="Pilin-like"/>
</dbReference>
<sequence length="173" mass="19079">MRQIATPSMLSNSRGFSLLELAVCTVVVAVLSGVLLQRLLDYRQRAELAAVEQLAGVLRTALVLKVGQLQARGKESEIALLAGRNPIDLLAEKPRNYAGEYFTPAPGQVEPGNWYFDLRTKTLVYLISKEKKFPQGTTKRISFKVELSRLPTIPAKQSGTPDARTVALTQVNR</sequence>
<feature type="transmembrane region" description="Helical" evidence="1">
    <location>
        <begin position="16"/>
        <end position="36"/>
    </location>
</feature>
<protein>
    <submittedName>
        <fullName evidence="2">Prepilin-type N-terminal cleavage/methylation domain-containing protein</fullName>
    </submittedName>
</protein>
<evidence type="ECO:0000313" key="2">
    <source>
        <dbReference type="EMBL" id="NHZ39625.1"/>
    </source>
</evidence>
<reference evidence="2 3" key="1">
    <citation type="submission" date="2019-09" db="EMBL/GenBank/DDBJ databases">
        <title>Taxonomy of Antarctic Massilia spp.: description of Massilia rubra sp. nov., Massilia aquatica sp. nov., Massilia mucilaginosa sp. nov., Massilia frigida sp. nov. isolated from streams, lakes and regoliths.</title>
        <authorList>
            <person name="Holochova P."/>
            <person name="Sedlacek I."/>
            <person name="Kralova S."/>
            <person name="Maslanova I."/>
            <person name="Busse H.-J."/>
            <person name="Stankova E."/>
            <person name="Vrbovska V."/>
            <person name="Kovarovic V."/>
            <person name="Bartak M."/>
            <person name="Svec P."/>
            <person name="Pantucek R."/>
        </authorList>
    </citation>
    <scope>NUCLEOTIDE SEQUENCE [LARGE SCALE GENOMIC DNA]</scope>
    <source>
        <strain evidence="2 3">CCM 8693</strain>
    </source>
</reference>
<accession>A0ABX0M3H2</accession>
<proteinExistence type="predicted"/>
<dbReference type="Pfam" id="PF07963">
    <property type="entry name" value="N_methyl"/>
    <property type="match status" value="1"/>
</dbReference>
<evidence type="ECO:0000256" key="1">
    <source>
        <dbReference type="SAM" id="Phobius"/>
    </source>
</evidence>
<name>A0ABX0M3H2_9BURK</name>
<dbReference type="EMBL" id="VVIW01000002">
    <property type="protein sequence ID" value="NHZ39625.1"/>
    <property type="molecule type" value="Genomic_DNA"/>
</dbReference>
<dbReference type="Gene3D" id="3.30.700.10">
    <property type="entry name" value="Glycoprotein, Type 4 Pilin"/>
    <property type="match status" value="1"/>
</dbReference>
<dbReference type="SUPFAM" id="SSF54523">
    <property type="entry name" value="Pili subunits"/>
    <property type="match status" value="1"/>
</dbReference>
<keyword evidence="1" id="KW-0812">Transmembrane</keyword>
<evidence type="ECO:0000313" key="3">
    <source>
        <dbReference type="Proteomes" id="UP000819052"/>
    </source>
</evidence>
<dbReference type="Proteomes" id="UP000819052">
    <property type="component" value="Unassembled WGS sequence"/>
</dbReference>
<dbReference type="InterPro" id="IPR012902">
    <property type="entry name" value="N_methyl_site"/>
</dbReference>
<dbReference type="RefSeq" id="WP_167075469.1">
    <property type="nucleotide sequence ID" value="NZ_VVIW01000002.1"/>
</dbReference>
<organism evidence="2 3">
    <name type="scientific">Massilia aquatica</name>
    <dbReference type="NCBI Taxonomy" id="2609000"/>
    <lineage>
        <taxon>Bacteria</taxon>
        <taxon>Pseudomonadati</taxon>
        <taxon>Pseudomonadota</taxon>
        <taxon>Betaproteobacteria</taxon>
        <taxon>Burkholderiales</taxon>
        <taxon>Oxalobacteraceae</taxon>
        <taxon>Telluria group</taxon>
        <taxon>Massilia</taxon>
    </lineage>
</organism>
<keyword evidence="1" id="KW-0472">Membrane</keyword>
<comment type="caution">
    <text evidence="2">The sequence shown here is derived from an EMBL/GenBank/DDBJ whole genome shotgun (WGS) entry which is preliminary data.</text>
</comment>
<keyword evidence="1" id="KW-1133">Transmembrane helix</keyword>
<gene>
    <name evidence="2" type="ORF">F1609_05495</name>
</gene>